<reference evidence="13" key="1">
    <citation type="submission" date="2017-02" db="UniProtKB">
        <authorList>
            <consortium name="WormBaseParasite"/>
        </authorList>
    </citation>
    <scope>IDENTIFICATION</scope>
</reference>
<dbReference type="Gene3D" id="1.10.238.10">
    <property type="entry name" value="EF-hand"/>
    <property type="match status" value="1"/>
</dbReference>
<dbReference type="GO" id="GO:0005783">
    <property type="term" value="C:endoplasmic reticulum"/>
    <property type="evidence" value="ECO:0007669"/>
    <property type="project" value="UniProtKB-ARBA"/>
</dbReference>
<dbReference type="OrthoDB" id="1902587at2759"/>
<keyword evidence="5 8" id="KW-0697">Rotamase</keyword>
<feature type="domain" description="PPIase FKBP-type" evidence="9">
    <location>
        <begin position="79"/>
        <end position="168"/>
    </location>
</feature>
<dbReference type="SUPFAM" id="SSF54534">
    <property type="entry name" value="FKBP-like"/>
    <property type="match status" value="1"/>
</dbReference>
<dbReference type="InterPro" id="IPR002048">
    <property type="entry name" value="EF_hand_dom"/>
</dbReference>
<dbReference type="PROSITE" id="PS50059">
    <property type="entry name" value="FKBP_PPIASE"/>
    <property type="match status" value="1"/>
</dbReference>
<dbReference type="Proteomes" id="UP000274131">
    <property type="component" value="Unassembled WGS sequence"/>
</dbReference>
<evidence type="ECO:0000256" key="8">
    <source>
        <dbReference type="PROSITE-ProRule" id="PRU00277"/>
    </source>
</evidence>
<dbReference type="Pfam" id="PF00254">
    <property type="entry name" value="FKBP_C"/>
    <property type="match status" value="1"/>
</dbReference>
<name>A0A0N4VLC1_ENTVE</name>
<accession>A0A0N4VLC1</accession>
<dbReference type="AlphaFoldDB" id="A0A0N4VLC1"/>
<keyword evidence="6" id="KW-0325">Glycoprotein</keyword>
<gene>
    <name evidence="11" type="ORF">EVEC_LOCUS10967</name>
</gene>
<proteinExistence type="predicted"/>
<reference evidence="11 12" key="2">
    <citation type="submission" date="2018-10" db="EMBL/GenBank/DDBJ databases">
        <authorList>
            <consortium name="Pathogen Informatics"/>
        </authorList>
    </citation>
    <scope>NUCLEOTIDE SEQUENCE [LARGE SCALE GENOMIC DNA]</scope>
</reference>
<dbReference type="WBParaSite" id="EVEC_0001168101-mRNA-1">
    <property type="protein sequence ID" value="EVEC_0001168101-mRNA-1"/>
    <property type="gene ID" value="EVEC_0001168101"/>
</dbReference>
<dbReference type="Gene3D" id="3.10.50.40">
    <property type="match status" value="1"/>
</dbReference>
<dbReference type="SUPFAM" id="SSF47473">
    <property type="entry name" value="EF-hand"/>
    <property type="match status" value="1"/>
</dbReference>
<evidence type="ECO:0000313" key="11">
    <source>
        <dbReference type="EMBL" id="VDD96216.1"/>
    </source>
</evidence>
<sequence length="306" mass="35076">MFTVETTEHVVETGAKVSADMGKKRLEDSIPVVEIRGEGKPMSAAQIRELEEAANGGPLDIKIEKTWRPAKCPRAAKRKDFVTFHYKAFTEAGKKYDQTYGRDPIRMQLGVGMAMPGLDKGLKGMCDTELRKLHIPYRLSRKKKSRVWKNILNDEHWLVFNIEMLLVEPWTINGQFQFLDLNNDTYLTQDELVKFQEKMKKDFGKTWSNQDIDLVDAAKYYIKYFDADGDEKVNVKEFRAVFERDMASMASHAKEKKPEGRRRDPGIGWILDFNNDGVVSIEENIQADEVLKGKPSIAPPVVKDEL</sequence>
<dbReference type="PANTHER" id="PTHR46222">
    <property type="entry name" value="PEPTIDYL-PROLYL CIS-TRANS ISOMERASE FKBP7/14"/>
    <property type="match status" value="1"/>
</dbReference>
<feature type="domain" description="EF-hand" evidence="10">
    <location>
        <begin position="213"/>
        <end position="248"/>
    </location>
</feature>
<dbReference type="InterPro" id="IPR001179">
    <property type="entry name" value="PPIase_FKBP_dom"/>
</dbReference>
<dbReference type="InterPro" id="IPR052273">
    <property type="entry name" value="PPIase_FKBP"/>
</dbReference>
<evidence type="ECO:0000256" key="2">
    <source>
        <dbReference type="ARBA" id="ARBA00013194"/>
    </source>
</evidence>
<dbReference type="EC" id="5.2.1.8" evidence="2 8"/>
<comment type="catalytic activity">
    <reaction evidence="1 8">
        <text>[protein]-peptidylproline (omega=180) = [protein]-peptidylproline (omega=0)</text>
        <dbReference type="Rhea" id="RHEA:16237"/>
        <dbReference type="Rhea" id="RHEA-COMP:10747"/>
        <dbReference type="Rhea" id="RHEA-COMP:10748"/>
        <dbReference type="ChEBI" id="CHEBI:83833"/>
        <dbReference type="ChEBI" id="CHEBI:83834"/>
        <dbReference type="EC" id="5.2.1.8"/>
    </reaction>
</comment>
<protein>
    <recommendedName>
        <fullName evidence="2 8">peptidylprolyl isomerase</fullName>
        <ecNumber evidence="2 8">5.2.1.8</ecNumber>
    </recommendedName>
</protein>
<evidence type="ECO:0000313" key="12">
    <source>
        <dbReference type="Proteomes" id="UP000274131"/>
    </source>
</evidence>
<dbReference type="GO" id="GO:0003755">
    <property type="term" value="F:peptidyl-prolyl cis-trans isomerase activity"/>
    <property type="evidence" value="ECO:0007669"/>
    <property type="project" value="UniProtKB-KW"/>
</dbReference>
<evidence type="ECO:0000256" key="7">
    <source>
        <dbReference type="ARBA" id="ARBA00023235"/>
    </source>
</evidence>
<dbReference type="InterPro" id="IPR011992">
    <property type="entry name" value="EF-hand-dom_pair"/>
</dbReference>
<evidence type="ECO:0000256" key="1">
    <source>
        <dbReference type="ARBA" id="ARBA00000971"/>
    </source>
</evidence>
<dbReference type="PANTHER" id="PTHR46222:SF3">
    <property type="entry name" value="PEPTIDYLPROLYL ISOMERASE"/>
    <property type="match status" value="1"/>
</dbReference>
<dbReference type="STRING" id="51028.A0A0N4VLC1"/>
<keyword evidence="4" id="KW-0677">Repeat</keyword>
<evidence type="ECO:0000256" key="6">
    <source>
        <dbReference type="ARBA" id="ARBA00023180"/>
    </source>
</evidence>
<evidence type="ECO:0000313" key="13">
    <source>
        <dbReference type="WBParaSite" id="EVEC_0001168101-mRNA-1"/>
    </source>
</evidence>
<evidence type="ECO:0000259" key="9">
    <source>
        <dbReference type="PROSITE" id="PS50059"/>
    </source>
</evidence>
<organism evidence="13">
    <name type="scientific">Enterobius vermicularis</name>
    <name type="common">Human pinworm</name>
    <dbReference type="NCBI Taxonomy" id="51028"/>
    <lineage>
        <taxon>Eukaryota</taxon>
        <taxon>Metazoa</taxon>
        <taxon>Ecdysozoa</taxon>
        <taxon>Nematoda</taxon>
        <taxon>Chromadorea</taxon>
        <taxon>Rhabditida</taxon>
        <taxon>Spirurina</taxon>
        <taxon>Oxyuridomorpha</taxon>
        <taxon>Oxyuroidea</taxon>
        <taxon>Oxyuridae</taxon>
        <taxon>Enterobius</taxon>
    </lineage>
</organism>
<evidence type="ECO:0000256" key="4">
    <source>
        <dbReference type="ARBA" id="ARBA00022737"/>
    </source>
</evidence>
<evidence type="ECO:0000256" key="3">
    <source>
        <dbReference type="ARBA" id="ARBA00022729"/>
    </source>
</evidence>
<keyword evidence="12" id="KW-1185">Reference proteome</keyword>
<evidence type="ECO:0000259" key="10">
    <source>
        <dbReference type="PROSITE" id="PS50222"/>
    </source>
</evidence>
<dbReference type="EMBL" id="UXUI01011405">
    <property type="protein sequence ID" value="VDD96216.1"/>
    <property type="molecule type" value="Genomic_DNA"/>
</dbReference>
<keyword evidence="3" id="KW-0732">Signal</keyword>
<dbReference type="PROSITE" id="PS50222">
    <property type="entry name" value="EF_HAND_2"/>
    <property type="match status" value="1"/>
</dbReference>
<dbReference type="InterPro" id="IPR046357">
    <property type="entry name" value="PPIase_dom_sf"/>
</dbReference>
<evidence type="ECO:0000256" key="5">
    <source>
        <dbReference type="ARBA" id="ARBA00023110"/>
    </source>
</evidence>
<keyword evidence="7 8" id="KW-0413">Isomerase</keyword>
<dbReference type="GO" id="GO:0005509">
    <property type="term" value="F:calcium ion binding"/>
    <property type="evidence" value="ECO:0007669"/>
    <property type="project" value="InterPro"/>
</dbReference>